<dbReference type="OrthoDB" id="9777859at2"/>
<name>A0A4V3DF31_9PROT</name>
<dbReference type="PANTHER" id="PTHR46310">
    <property type="entry name" value="AMIDASE 1"/>
    <property type="match status" value="1"/>
</dbReference>
<sequence>MGLGRTGVAAAQLKELGALAAEGEVVLAPTGGGPLDGLTFAIKDLFDVAGRVTGCGNPDWRRSHEPAADHAGVVKALLAAGAQAIGITITDELAFSLNGQNFHYGTPRNPAAPERIPGGSSAGSASAVAGHACDFALGTDTGGSVRIPAALNGIFGIRPSHDAVDETGCMTLAESFDTVGWFARDAGLLRRVGDVLLPPDRTGEAAFAEAYVARDAWLLARPEVVAALKPACDRVVAALGRRIDVTLAADCGGLAAWRQAFRFLQMREIWARHGAWIEATRPHFGPEIAERFALSRETAAKPMGGEAELRATVTARLDDMLAAGGILVMPTAADIAPLKSMSAAQSAAFRDSTLSLTSIAGMARLPQVTLPAGLVDGAPVGLSLVARRGRDRALLDLAARLAPEVCPQLS</sequence>
<dbReference type="PANTHER" id="PTHR46310:SF7">
    <property type="entry name" value="AMIDASE 1"/>
    <property type="match status" value="1"/>
</dbReference>
<organism evidence="2 3">
    <name type="scientific">Dongia mobilis</name>
    <dbReference type="NCBI Taxonomy" id="578943"/>
    <lineage>
        <taxon>Bacteria</taxon>
        <taxon>Pseudomonadati</taxon>
        <taxon>Pseudomonadota</taxon>
        <taxon>Alphaproteobacteria</taxon>
        <taxon>Rhodospirillales</taxon>
        <taxon>Dongiaceae</taxon>
        <taxon>Dongia</taxon>
    </lineage>
</organism>
<dbReference type="NCBIfam" id="NF006169">
    <property type="entry name" value="PRK08310.1"/>
    <property type="match status" value="1"/>
</dbReference>
<dbReference type="EMBL" id="SNYW01000006">
    <property type="protein sequence ID" value="TDQ84471.1"/>
    <property type="molecule type" value="Genomic_DNA"/>
</dbReference>
<keyword evidence="3" id="KW-1185">Reference proteome</keyword>
<protein>
    <submittedName>
        <fullName evidence="2">Amidase</fullName>
    </submittedName>
</protein>
<dbReference type="InterPro" id="IPR023631">
    <property type="entry name" value="Amidase_dom"/>
</dbReference>
<dbReference type="InterPro" id="IPR036928">
    <property type="entry name" value="AS_sf"/>
</dbReference>
<feature type="domain" description="Amidase" evidence="1">
    <location>
        <begin position="32"/>
        <end position="197"/>
    </location>
</feature>
<gene>
    <name evidence="2" type="ORF">A8950_1027</name>
</gene>
<dbReference type="RefSeq" id="WP_133612496.1">
    <property type="nucleotide sequence ID" value="NZ_SNYW01000006.1"/>
</dbReference>
<proteinExistence type="predicted"/>
<evidence type="ECO:0000313" key="2">
    <source>
        <dbReference type="EMBL" id="TDQ84471.1"/>
    </source>
</evidence>
<evidence type="ECO:0000313" key="3">
    <source>
        <dbReference type="Proteomes" id="UP000295783"/>
    </source>
</evidence>
<accession>A0A4V3DF31</accession>
<feature type="domain" description="Amidase" evidence="1">
    <location>
        <begin position="293"/>
        <end position="395"/>
    </location>
</feature>
<evidence type="ECO:0000259" key="1">
    <source>
        <dbReference type="Pfam" id="PF01425"/>
    </source>
</evidence>
<reference evidence="2 3" key="1">
    <citation type="submission" date="2019-03" db="EMBL/GenBank/DDBJ databases">
        <title>Genomic Encyclopedia of Type Strains, Phase III (KMG-III): the genomes of soil and plant-associated and newly described type strains.</title>
        <authorList>
            <person name="Whitman W."/>
        </authorList>
    </citation>
    <scope>NUCLEOTIDE SEQUENCE [LARGE SCALE GENOMIC DNA]</scope>
    <source>
        <strain evidence="2 3">CGMCC 1.7660</strain>
    </source>
</reference>
<dbReference type="Gene3D" id="3.90.1300.10">
    <property type="entry name" value="Amidase signature (AS) domain"/>
    <property type="match status" value="1"/>
</dbReference>
<dbReference type="SUPFAM" id="SSF75304">
    <property type="entry name" value="Amidase signature (AS) enzymes"/>
    <property type="match status" value="1"/>
</dbReference>
<dbReference type="Proteomes" id="UP000295783">
    <property type="component" value="Unassembled WGS sequence"/>
</dbReference>
<comment type="caution">
    <text evidence="2">The sequence shown here is derived from an EMBL/GenBank/DDBJ whole genome shotgun (WGS) entry which is preliminary data.</text>
</comment>
<dbReference type="Pfam" id="PF01425">
    <property type="entry name" value="Amidase"/>
    <property type="match status" value="2"/>
</dbReference>
<dbReference type="AlphaFoldDB" id="A0A4V3DF31"/>